<proteinExistence type="predicted"/>
<keyword evidence="2" id="KW-1185">Reference proteome</keyword>
<name>A0ACD3AZ36_9AGAR</name>
<dbReference type="Proteomes" id="UP000308600">
    <property type="component" value="Unassembled WGS sequence"/>
</dbReference>
<organism evidence="1 2">
    <name type="scientific">Pluteus cervinus</name>
    <dbReference type="NCBI Taxonomy" id="181527"/>
    <lineage>
        <taxon>Eukaryota</taxon>
        <taxon>Fungi</taxon>
        <taxon>Dikarya</taxon>
        <taxon>Basidiomycota</taxon>
        <taxon>Agaricomycotina</taxon>
        <taxon>Agaricomycetes</taxon>
        <taxon>Agaricomycetidae</taxon>
        <taxon>Agaricales</taxon>
        <taxon>Pluteineae</taxon>
        <taxon>Pluteaceae</taxon>
        <taxon>Pluteus</taxon>
    </lineage>
</organism>
<accession>A0ACD3AZ36</accession>
<gene>
    <name evidence="1" type="ORF">BDN72DRAFT_958610</name>
</gene>
<sequence length="439" mass="49014">MSNPLANRRHSWLPKDKKFIRDYIRRQVRKARTVFRDGDEALHPFMKEWLQFIETDSQANIYFTNMFLELPEDEKEIMEGESITDYKTMIQVLDVIISEAPAYISNGTDIVGVPIYLVLNYLINTPGGQDAFMYDKVNQYVIKVLRTWQDYLAMTDSADVLNDGETGWLSPGAIATFEARDGKPFNEMYVCDQSQPHWGYGSWDHFFTRQLQTGARPLDDDPTHVVSACESAIFGIATNVQASDSFWLKKETALFGYPYSLVHMLNGREKYVRAFTGGTVYQAFLSPFDYHRWHSPVTGKIEKIDVLPGTYYAAVSGSEDPVGGGALVNSQSFLTAVAARAIFYINATSPPIGLVAFMAVGMAEVSTCHVTVRENTQVTKGQELGMFHFGGSSHILIFNKDTQLSWLQGIVDAGGNPVANLPVKINTGIAVASRKAPTY</sequence>
<evidence type="ECO:0000313" key="1">
    <source>
        <dbReference type="EMBL" id="TFK70775.1"/>
    </source>
</evidence>
<reference evidence="1 2" key="1">
    <citation type="journal article" date="2019" name="Nat. Ecol. Evol.">
        <title>Megaphylogeny resolves global patterns of mushroom evolution.</title>
        <authorList>
            <person name="Varga T."/>
            <person name="Krizsan K."/>
            <person name="Foldi C."/>
            <person name="Dima B."/>
            <person name="Sanchez-Garcia M."/>
            <person name="Sanchez-Ramirez S."/>
            <person name="Szollosi G.J."/>
            <person name="Szarkandi J.G."/>
            <person name="Papp V."/>
            <person name="Albert L."/>
            <person name="Andreopoulos W."/>
            <person name="Angelini C."/>
            <person name="Antonin V."/>
            <person name="Barry K.W."/>
            <person name="Bougher N.L."/>
            <person name="Buchanan P."/>
            <person name="Buyck B."/>
            <person name="Bense V."/>
            <person name="Catcheside P."/>
            <person name="Chovatia M."/>
            <person name="Cooper J."/>
            <person name="Damon W."/>
            <person name="Desjardin D."/>
            <person name="Finy P."/>
            <person name="Geml J."/>
            <person name="Haridas S."/>
            <person name="Hughes K."/>
            <person name="Justo A."/>
            <person name="Karasinski D."/>
            <person name="Kautmanova I."/>
            <person name="Kiss B."/>
            <person name="Kocsube S."/>
            <person name="Kotiranta H."/>
            <person name="LaButti K.M."/>
            <person name="Lechner B.E."/>
            <person name="Liimatainen K."/>
            <person name="Lipzen A."/>
            <person name="Lukacs Z."/>
            <person name="Mihaltcheva S."/>
            <person name="Morgado L.N."/>
            <person name="Niskanen T."/>
            <person name="Noordeloos M.E."/>
            <person name="Ohm R.A."/>
            <person name="Ortiz-Santana B."/>
            <person name="Ovrebo C."/>
            <person name="Racz N."/>
            <person name="Riley R."/>
            <person name="Savchenko A."/>
            <person name="Shiryaev A."/>
            <person name="Soop K."/>
            <person name="Spirin V."/>
            <person name="Szebenyi C."/>
            <person name="Tomsovsky M."/>
            <person name="Tulloss R.E."/>
            <person name="Uehling J."/>
            <person name="Grigoriev I.V."/>
            <person name="Vagvolgyi C."/>
            <person name="Papp T."/>
            <person name="Martin F.M."/>
            <person name="Miettinen O."/>
            <person name="Hibbett D.S."/>
            <person name="Nagy L.G."/>
        </authorList>
    </citation>
    <scope>NUCLEOTIDE SEQUENCE [LARGE SCALE GENOMIC DNA]</scope>
    <source>
        <strain evidence="1 2">NL-1719</strain>
    </source>
</reference>
<evidence type="ECO:0000313" key="2">
    <source>
        <dbReference type="Proteomes" id="UP000308600"/>
    </source>
</evidence>
<protein>
    <submittedName>
        <fullName evidence="1">Uncharacterized protein</fullName>
    </submittedName>
</protein>
<dbReference type="EMBL" id="ML208308">
    <property type="protein sequence ID" value="TFK70775.1"/>
    <property type="molecule type" value="Genomic_DNA"/>
</dbReference>